<dbReference type="EMBL" id="JANEYF010005139">
    <property type="protein sequence ID" value="KAJ8929063.1"/>
    <property type="molecule type" value="Genomic_DNA"/>
</dbReference>
<evidence type="ECO:0000313" key="3">
    <source>
        <dbReference type="EMBL" id="KAJ8929063.1"/>
    </source>
</evidence>
<feature type="chain" id="PRO_5043933758" evidence="2">
    <location>
        <begin position="19"/>
        <end position="253"/>
    </location>
</feature>
<gene>
    <name evidence="3" type="ORF">NQ314_018288</name>
</gene>
<organism evidence="3 4">
    <name type="scientific">Rhamnusium bicolor</name>
    <dbReference type="NCBI Taxonomy" id="1586634"/>
    <lineage>
        <taxon>Eukaryota</taxon>
        <taxon>Metazoa</taxon>
        <taxon>Ecdysozoa</taxon>
        <taxon>Arthropoda</taxon>
        <taxon>Hexapoda</taxon>
        <taxon>Insecta</taxon>
        <taxon>Pterygota</taxon>
        <taxon>Neoptera</taxon>
        <taxon>Endopterygota</taxon>
        <taxon>Coleoptera</taxon>
        <taxon>Polyphaga</taxon>
        <taxon>Cucujiformia</taxon>
        <taxon>Chrysomeloidea</taxon>
        <taxon>Cerambycidae</taxon>
        <taxon>Lepturinae</taxon>
        <taxon>Rhagiini</taxon>
        <taxon>Rhamnusium</taxon>
    </lineage>
</organism>
<keyword evidence="2" id="KW-0732">Signal</keyword>
<evidence type="ECO:0000313" key="4">
    <source>
        <dbReference type="Proteomes" id="UP001162156"/>
    </source>
</evidence>
<comment type="caution">
    <text evidence="3">The sequence shown here is derived from an EMBL/GenBank/DDBJ whole genome shotgun (WGS) entry which is preliminary data.</text>
</comment>
<feature type="signal peptide" evidence="2">
    <location>
        <begin position="1"/>
        <end position="18"/>
    </location>
</feature>
<dbReference type="AlphaFoldDB" id="A0AAV8WRC8"/>
<name>A0AAV8WRC8_9CUCU</name>
<evidence type="ECO:0000256" key="1">
    <source>
        <dbReference type="SAM" id="MobiDB-lite"/>
    </source>
</evidence>
<keyword evidence="4" id="KW-1185">Reference proteome</keyword>
<reference evidence="3" key="1">
    <citation type="journal article" date="2023" name="Insect Mol. Biol.">
        <title>Genome sequencing provides insights into the evolution of gene families encoding plant cell wall-degrading enzymes in longhorned beetles.</title>
        <authorList>
            <person name="Shin N.R."/>
            <person name="Okamura Y."/>
            <person name="Kirsch R."/>
            <person name="Pauchet Y."/>
        </authorList>
    </citation>
    <scope>NUCLEOTIDE SEQUENCE</scope>
    <source>
        <strain evidence="3">RBIC_L_NR</strain>
    </source>
</reference>
<feature type="non-terminal residue" evidence="3">
    <location>
        <position position="1"/>
    </location>
</feature>
<accession>A0AAV8WRC8</accession>
<feature type="region of interest" description="Disordered" evidence="1">
    <location>
        <begin position="203"/>
        <end position="232"/>
    </location>
</feature>
<proteinExistence type="predicted"/>
<protein>
    <submittedName>
        <fullName evidence="3">Uncharacterized protein</fullName>
    </submittedName>
</protein>
<evidence type="ECO:0000256" key="2">
    <source>
        <dbReference type="SAM" id="SignalP"/>
    </source>
</evidence>
<sequence>ILLVAALFGFAYCGRLDSQYLPPNQRASSGGASGQYSSQYSGAAGQYTGQAASGNQYSGSSGAAGQYSGPSANQIPILRLDNNPSAGDGSYNYAYETADGISAQEEGSLNNDAQLAQEASLTSLLKKLSLNQLELNRAALERGDYQEGQYNEQPQQQYGAPTAPQYRAPLLHSPVHLPLPIAIALHQLLLDIDHLPHPNNIRAPAAPQQQYGAPAASQYRAPTAAPQQYRAPVAAQQQYSQLLHKVDKEVIDT</sequence>
<feature type="compositionally biased region" description="Low complexity" evidence="1">
    <location>
        <begin position="203"/>
        <end position="216"/>
    </location>
</feature>
<dbReference type="Proteomes" id="UP001162156">
    <property type="component" value="Unassembled WGS sequence"/>
</dbReference>